<proteinExistence type="predicted"/>
<organism evidence="2 3">
    <name type="scientific">Devosia pacifica</name>
    <dbReference type="NCBI Taxonomy" id="1335967"/>
    <lineage>
        <taxon>Bacteria</taxon>
        <taxon>Pseudomonadati</taxon>
        <taxon>Pseudomonadota</taxon>
        <taxon>Alphaproteobacteria</taxon>
        <taxon>Hyphomicrobiales</taxon>
        <taxon>Devosiaceae</taxon>
        <taxon>Devosia</taxon>
    </lineage>
</organism>
<dbReference type="GO" id="GO:0019068">
    <property type="term" value="P:virion assembly"/>
    <property type="evidence" value="ECO:0007669"/>
    <property type="project" value="InterPro"/>
</dbReference>
<dbReference type="Proteomes" id="UP000646579">
    <property type="component" value="Unassembled WGS sequence"/>
</dbReference>
<keyword evidence="3" id="KW-1185">Reference proteome</keyword>
<evidence type="ECO:0008006" key="4">
    <source>
        <dbReference type="Google" id="ProtNLM"/>
    </source>
</evidence>
<evidence type="ECO:0000256" key="1">
    <source>
        <dbReference type="SAM" id="MobiDB-lite"/>
    </source>
</evidence>
<reference evidence="2" key="2">
    <citation type="submission" date="2020-09" db="EMBL/GenBank/DDBJ databases">
        <authorList>
            <person name="Sun Q."/>
            <person name="Kim S."/>
        </authorList>
    </citation>
    <scope>NUCLEOTIDE SEQUENCE</scope>
    <source>
        <strain evidence="2">KCTC 32437</strain>
    </source>
</reference>
<protein>
    <recommendedName>
        <fullName evidence="4">Phage portal protein</fullName>
    </recommendedName>
</protein>
<dbReference type="InterPro" id="IPR006429">
    <property type="entry name" value="Phage_lambda_portal"/>
</dbReference>
<name>A0A918RVU9_9HYPH</name>
<dbReference type="AlphaFoldDB" id="A0A918RVU9"/>
<dbReference type="Pfam" id="PF05136">
    <property type="entry name" value="Phage_portal_2"/>
    <property type="match status" value="1"/>
</dbReference>
<feature type="compositionally biased region" description="Basic and acidic residues" evidence="1">
    <location>
        <begin position="540"/>
        <end position="551"/>
    </location>
</feature>
<dbReference type="GO" id="GO:0005198">
    <property type="term" value="F:structural molecule activity"/>
    <property type="evidence" value="ECO:0007669"/>
    <property type="project" value="InterPro"/>
</dbReference>
<accession>A0A918RVU9</accession>
<feature type="region of interest" description="Disordered" evidence="1">
    <location>
        <begin position="515"/>
        <end position="551"/>
    </location>
</feature>
<feature type="compositionally biased region" description="Gly residues" evidence="1">
    <location>
        <begin position="526"/>
        <end position="538"/>
    </location>
</feature>
<comment type="caution">
    <text evidence="2">The sequence shown here is derived from an EMBL/GenBank/DDBJ whole genome shotgun (WGS) entry which is preliminary data.</text>
</comment>
<evidence type="ECO:0000313" key="2">
    <source>
        <dbReference type="EMBL" id="GHA13438.1"/>
    </source>
</evidence>
<dbReference type="RefSeq" id="WP_189423024.1">
    <property type="nucleotide sequence ID" value="NZ_BMZE01000001.1"/>
</dbReference>
<dbReference type="EMBL" id="BMZE01000001">
    <property type="protein sequence ID" value="GHA13438.1"/>
    <property type="molecule type" value="Genomic_DNA"/>
</dbReference>
<gene>
    <name evidence="2" type="ORF">GCM10007989_05050</name>
</gene>
<evidence type="ECO:0000313" key="3">
    <source>
        <dbReference type="Proteomes" id="UP000646579"/>
    </source>
</evidence>
<reference evidence="2" key="1">
    <citation type="journal article" date="2014" name="Int. J. Syst. Evol. Microbiol.">
        <title>Complete genome sequence of Corynebacterium casei LMG S-19264T (=DSM 44701T), isolated from a smear-ripened cheese.</title>
        <authorList>
            <consortium name="US DOE Joint Genome Institute (JGI-PGF)"/>
            <person name="Walter F."/>
            <person name="Albersmeier A."/>
            <person name="Kalinowski J."/>
            <person name="Ruckert C."/>
        </authorList>
    </citation>
    <scope>NUCLEOTIDE SEQUENCE</scope>
    <source>
        <strain evidence="2">KCTC 32437</strain>
    </source>
</reference>
<sequence>MSSIDKPRVRVKTGSGVAALKSSPKKATARYLRGDNSGILHMRRAITRDAGHEVREAADRATALALDFLHNSGWLSGAAVQILCDTIGEELKLNCRAQLTRFGYSDDEARAWCRDVEAAWRRWAWNPKECDLAGVSTIAEMLDGVVRSYLAYGEAFGVMDFLTTRERRRLGVGTGLKVSLVAPHRCRRTSNLFEGIDQGIVKDSFGRPQRYRFRELSDGIERDKDVPAVDVVHVMDRGENLNSPRGISPMTPALKVAAQFDQLADATLATALMQTIFAATIKSPEASEQAFEAIQTLADTQPPAGFDGNWAEHVGAIAQDLIDVWGMRIDALKEKGISMSDPARINHLGPGEEFQMHTASTPGSQYIPFSQNLQRELARCLGVTFESFTGDHSSATYSSVRMSMASIWPVVMRRRSRIAAPFVQAIYERWLEESIVEGRIPFRGGARAFLRDKESVFQAEFQGPSQPTADDYKSAMANKVKLETGQASLEDIHAASGQNHTETLAAIERGHRWFSERDIPSPYGRSTGGSGGPLGGAADGNREPSRETTDA</sequence>